<keyword evidence="10" id="KW-1185">Reference proteome</keyword>
<dbReference type="Proteomes" id="UP000189580">
    <property type="component" value="Chromosome b"/>
</dbReference>
<gene>
    <name evidence="9" type="primary">YCG1</name>
    <name evidence="9" type="ORF">AWJ20_2728</name>
</gene>
<accession>A0A167FC97</accession>
<dbReference type="KEGG" id="slb:AWJ20_2728"/>
<dbReference type="InterPro" id="IPR016024">
    <property type="entry name" value="ARM-type_fold"/>
</dbReference>
<feature type="domain" description="Nuclear condensin complex subunit 3 C-terminal" evidence="8">
    <location>
        <begin position="489"/>
        <end position="633"/>
    </location>
</feature>
<dbReference type="GO" id="GO:0003690">
    <property type="term" value="F:double-stranded DNA binding"/>
    <property type="evidence" value="ECO:0007669"/>
    <property type="project" value="EnsemblFungi"/>
</dbReference>
<evidence type="ECO:0000256" key="2">
    <source>
        <dbReference type="ARBA" id="ARBA00006533"/>
    </source>
</evidence>
<dbReference type="GO" id="GO:0016887">
    <property type="term" value="F:ATP hydrolysis activity"/>
    <property type="evidence" value="ECO:0007669"/>
    <property type="project" value="EnsemblFungi"/>
</dbReference>
<dbReference type="GO" id="GO:1990814">
    <property type="term" value="F:DNA/DNA annealing activity"/>
    <property type="evidence" value="ECO:0007669"/>
    <property type="project" value="EnsemblFungi"/>
</dbReference>
<dbReference type="EMBL" id="CP014503">
    <property type="protein sequence ID" value="ANB15108.1"/>
    <property type="molecule type" value="Genomic_DNA"/>
</dbReference>
<keyword evidence="4" id="KW-0132">Cell division</keyword>
<dbReference type="Gene3D" id="1.25.10.10">
    <property type="entry name" value="Leucine-rich Repeat Variant"/>
    <property type="match status" value="1"/>
</dbReference>
<keyword evidence="3" id="KW-0158">Chromosome</keyword>
<evidence type="ECO:0000256" key="5">
    <source>
        <dbReference type="ARBA" id="ARBA00022776"/>
    </source>
</evidence>
<evidence type="ECO:0000256" key="1">
    <source>
        <dbReference type="ARBA" id="ARBA00004286"/>
    </source>
</evidence>
<comment type="subcellular location">
    <subcellularLocation>
        <location evidence="1">Chromosome</location>
    </subcellularLocation>
</comment>
<dbReference type="RefSeq" id="XP_018737585.1">
    <property type="nucleotide sequence ID" value="XM_018879693.1"/>
</dbReference>
<evidence type="ECO:0000313" key="9">
    <source>
        <dbReference type="EMBL" id="ANB15108.1"/>
    </source>
</evidence>
<dbReference type="InterPro" id="IPR025977">
    <property type="entry name" value="Cnd3_C"/>
</dbReference>
<dbReference type="GO" id="GO:0000793">
    <property type="term" value="C:condensed chromosome"/>
    <property type="evidence" value="ECO:0007669"/>
    <property type="project" value="TreeGrafter"/>
</dbReference>
<keyword evidence="6" id="KW-0226">DNA condensation</keyword>
<reference evidence="9 10" key="1">
    <citation type="submission" date="2016-02" db="EMBL/GenBank/DDBJ databases">
        <title>Complete genome sequence and transcriptome regulation of the pentose utilising yeast Sugiyamaella lignohabitans.</title>
        <authorList>
            <person name="Bellasio M."/>
            <person name="Peymann A."/>
            <person name="Valli M."/>
            <person name="Sipitzky M."/>
            <person name="Graf A."/>
            <person name="Sauer M."/>
            <person name="Marx H."/>
            <person name="Mattanovich D."/>
        </authorList>
    </citation>
    <scope>NUCLEOTIDE SEQUENCE [LARGE SCALE GENOMIC DNA]</scope>
    <source>
        <strain evidence="9 10">CBS 10342</strain>
    </source>
</reference>
<keyword evidence="5" id="KW-0498">Mitosis</keyword>
<dbReference type="OrthoDB" id="27187at2759"/>
<dbReference type="InterPro" id="IPR011989">
    <property type="entry name" value="ARM-like"/>
</dbReference>
<dbReference type="InterPro" id="IPR027165">
    <property type="entry name" value="CND3"/>
</dbReference>
<dbReference type="GO" id="GO:0005737">
    <property type="term" value="C:cytoplasm"/>
    <property type="evidence" value="ECO:0007669"/>
    <property type="project" value="EnsemblFungi"/>
</dbReference>
<proteinExistence type="inferred from homology"/>
<evidence type="ECO:0000313" key="10">
    <source>
        <dbReference type="Proteomes" id="UP000189580"/>
    </source>
</evidence>
<dbReference type="GO" id="GO:0007076">
    <property type="term" value="P:mitotic chromosome condensation"/>
    <property type="evidence" value="ECO:0007669"/>
    <property type="project" value="EnsemblFungi"/>
</dbReference>
<keyword evidence="7" id="KW-0131">Cell cycle</keyword>
<organism evidence="9 10">
    <name type="scientific">Sugiyamaella lignohabitans</name>
    <dbReference type="NCBI Taxonomy" id="796027"/>
    <lineage>
        <taxon>Eukaryota</taxon>
        <taxon>Fungi</taxon>
        <taxon>Dikarya</taxon>
        <taxon>Ascomycota</taxon>
        <taxon>Saccharomycotina</taxon>
        <taxon>Dipodascomycetes</taxon>
        <taxon>Dipodascales</taxon>
        <taxon>Trichomonascaceae</taxon>
        <taxon>Sugiyamaella</taxon>
    </lineage>
</organism>
<dbReference type="SUPFAM" id="SSF48371">
    <property type="entry name" value="ARM repeat"/>
    <property type="match status" value="1"/>
</dbReference>
<dbReference type="PANTHER" id="PTHR14418">
    <property type="entry name" value="CONDENSIN COMPLEX SUBUNIT 3-RELATED"/>
    <property type="match status" value="1"/>
</dbReference>
<dbReference type="AlphaFoldDB" id="A0A167FC97"/>
<dbReference type="GO" id="GO:0051301">
    <property type="term" value="P:cell division"/>
    <property type="evidence" value="ECO:0007669"/>
    <property type="project" value="UniProtKB-KW"/>
</dbReference>
<evidence type="ECO:0000256" key="4">
    <source>
        <dbReference type="ARBA" id="ARBA00022618"/>
    </source>
</evidence>
<sequence length="651" mass="74105">MPLLPPGVTNEDIQTLNVLVGQIFDSAQRSIATHQKLVIKLSALRDKSNKHGLESIFNKIFVMMINRILPVKKGETCADRIVKFVETFVSRQANDGNEQNTDENEESSIGYFAEFIIQHLRRGITAKDKNVRFRCCQLIAVTINHIGEISDDLFSEISLDLISRLHDKEPSVRLQASLALCRLQGVDEEEDEDEDEIGKTLISSLRTDTSAEVRRAILLNLVKTPKSLPYLLERARDVHPTTRRCVYSRTLKEIGDFRQLSIGMREKILQWGLQDRDSAVRTAATKMFVSNWLETTNNDLVELLERLDVLNSKIAETAMLAFFDSRRDVLDKLQFSDEFWQALSGESVFLARMFNQYCNAHDELKDLADVRMPELTKLAFLTEKYLGLLEKTGNDPELEFIIEQLLTIISTSDFSDEIGRRKNLVMLRNSIVALDLNESLINLSMEIIYKISVSERDFSQILVELIDDIRDTVDQNDESNESQLVVLLKCLFVMKSALELIRSPLEDNVHLNSLLHALVVPAMENGEAAVRERGIHCLGLCSFLSKDLAAKNLDIFVQCFAQGHESLKLDAIRIISDLLIIHGLDVVNEDSLMTIYKLYYKAVRNTRLPELQALAAEAVCKLLLQGVFTEEDVSLMWDTNNKKTKKRAYIY</sequence>
<evidence type="ECO:0000259" key="8">
    <source>
        <dbReference type="Pfam" id="PF12719"/>
    </source>
</evidence>
<dbReference type="PANTHER" id="PTHR14418:SF5">
    <property type="entry name" value="CONDENSIN COMPLEX SUBUNIT 3"/>
    <property type="match status" value="1"/>
</dbReference>
<name>A0A167FC97_9ASCO</name>
<evidence type="ECO:0000256" key="3">
    <source>
        <dbReference type="ARBA" id="ARBA00022454"/>
    </source>
</evidence>
<comment type="similarity">
    <text evidence="2">Belongs to the CND3 (condensin subunit 3) family.</text>
</comment>
<evidence type="ECO:0000256" key="7">
    <source>
        <dbReference type="ARBA" id="ARBA00023306"/>
    </source>
</evidence>
<dbReference type="GO" id="GO:0000796">
    <property type="term" value="C:condensin complex"/>
    <property type="evidence" value="ECO:0007669"/>
    <property type="project" value="EnsemblFungi"/>
</dbReference>
<dbReference type="GeneID" id="30034671"/>
<evidence type="ECO:0000256" key="6">
    <source>
        <dbReference type="ARBA" id="ARBA00023067"/>
    </source>
</evidence>
<protein>
    <submittedName>
        <fullName evidence="9">Ycg1p</fullName>
    </submittedName>
</protein>
<dbReference type="Pfam" id="PF12719">
    <property type="entry name" value="Cnd3"/>
    <property type="match status" value="1"/>
</dbReference>
<dbReference type="GO" id="GO:0005634">
    <property type="term" value="C:nucleus"/>
    <property type="evidence" value="ECO:0007669"/>
    <property type="project" value="EnsemblFungi"/>
</dbReference>